<dbReference type="PANTHER" id="PTHR43214:SF17">
    <property type="entry name" value="TRANSCRIPTIONAL REGULATORY PROTEIN RCSB"/>
    <property type="match status" value="1"/>
</dbReference>
<keyword evidence="3" id="KW-0238">DNA-binding</keyword>
<dbReference type="InterPro" id="IPR039420">
    <property type="entry name" value="WalR-like"/>
</dbReference>
<dbReference type="Pfam" id="PF00196">
    <property type="entry name" value="GerE"/>
    <property type="match status" value="1"/>
</dbReference>
<protein>
    <submittedName>
        <fullName evidence="7">Response regulator transcription factor</fullName>
    </submittedName>
</protein>
<dbReference type="InterPro" id="IPR016032">
    <property type="entry name" value="Sig_transdc_resp-reg_C-effctor"/>
</dbReference>
<dbReference type="Proteomes" id="UP000302163">
    <property type="component" value="Chromosome"/>
</dbReference>
<sequence>MTTHIVVADEHTIIRRGVVLMVKNLPEINPNFNHHTINIVGDAASPPELLNLLANNPVDILLLGFSLNTYKSQTPLSELDGITLIKWLRNQYPQLKIVVLSPYNNANIIRSALDSGASGYINHNTCEKVLERTITAMMNNETYIEKSLLNSLLQPATRGERELSSREIDVLRLLCKGLSPAAISGKLNLSNKTVSAHKLRAMEKLGVASDCHLFFLLSQTQMFDIAI</sequence>
<keyword evidence="2" id="KW-0902">Two-component regulatory system</keyword>
<dbReference type="PROSITE" id="PS50043">
    <property type="entry name" value="HTH_LUXR_2"/>
    <property type="match status" value="1"/>
</dbReference>
<dbReference type="KEGG" id="izh:FEM41_09685"/>
<dbReference type="SMART" id="SM00421">
    <property type="entry name" value="HTH_LUXR"/>
    <property type="match status" value="1"/>
</dbReference>
<accession>A0A4P8YMW0</accession>
<feature type="domain" description="Response regulatory" evidence="6">
    <location>
        <begin position="4"/>
        <end position="138"/>
    </location>
</feature>
<dbReference type="SMART" id="SM00448">
    <property type="entry name" value="REC"/>
    <property type="match status" value="1"/>
</dbReference>
<dbReference type="OrthoDB" id="9780593at2"/>
<evidence type="ECO:0000256" key="4">
    <source>
        <dbReference type="PROSITE-ProRule" id="PRU00169"/>
    </source>
</evidence>
<evidence type="ECO:0000313" key="8">
    <source>
        <dbReference type="Proteomes" id="UP000302163"/>
    </source>
</evidence>
<proteinExistence type="predicted"/>
<keyword evidence="1" id="KW-0597">Phosphoprotein</keyword>
<dbReference type="InterPro" id="IPR001789">
    <property type="entry name" value="Sig_transdc_resp-reg_receiver"/>
</dbReference>
<dbReference type="InterPro" id="IPR011006">
    <property type="entry name" value="CheY-like_superfamily"/>
</dbReference>
<dbReference type="Gene3D" id="3.40.50.2300">
    <property type="match status" value="1"/>
</dbReference>
<evidence type="ECO:0000313" key="7">
    <source>
        <dbReference type="EMBL" id="QCT19902.1"/>
    </source>
</evidence>
<dbReference type="SUPFAM" id="SSF46894">
    <property type="entry name" value="C-terminal effector domain of the bipartite response regulators"/>
    <property type="match status" value="1"/>
</dbReference>
<dbReference type="GO" id="GO:0006355">
    <property type="term" value="P:regulation of DNA-templated transcription"/>
    <property type="evidence" value="ECO:0007669"/>
    <property type="project" value="InterPro"/>
</dbReference>
<dbReference type="InterPro" id="IPR058245">
    <property type="entry name" value="NreC/VraR/RcsB-like_REC"/>
</dbReference>
<name>A0A4P8YMW0_9ENTR</name>
<dbReference type="RefSeq" id="WP_138095779.1">
    <property type="nucleotide sequence ID" value="NZ_CP040428.1"/>
</dbReference>
<gene>
    <name evidence="7" type="ORF">FEM41_09685</name>
</gene>
<dbReference type="PRINTS" id="PR00038">
    <property type="entry name" value="HTHLUXR"/>
</dbReference>
<dbReference type="CDD" id="cd06170">
    <property type="entry name" value="LuxR_C_like"/>
    <property type="match status" value="1"/>
</dbReference>
<dbReference type="AlphaFoldDB" id="A0A4P8YMW0"/>
<evidence type="ECO:0000256" key="3">
    <source>
        <dbReference type="ARBA" id="ARBA00023125"/>
    </source>
</evidence>
<evidence type="ECO:0000259" key="5">
    <source>
        <dbReference type="PROSITE" id="PS50043"/>
    </source>
</evidence>
<reference evidence="7 8" key="1">
    <citation type="submission" date="2019-05" db="EMBL/GenBank/DDBJ databases">
        <title>Complete genome sequence of Izhakiella calystegiae KSNA2, an endophyte isolated from beach morning glory (Calystegia soldanella).</title>
        <authorList>
            <person name="Jiang L."/>
            <person name="Jeong J.C."/>
            <person name="Kim C.Y."/>
            <person name="Kim D.H."/>
            <person name="Kim S.W."/>
            <person name="Lee j."/>
        </authorList>
    </citation>
    <scope>NUCLEOTIDE SEQUENCE [LARGE SCALE GENOMIC DNA]</scope>
    <source>
        <strain evidence="7 8">KSNA2</strain>
    </source>
</reference>
<dbReference type="EMBL" id="CP040428">
    <property type="protein sequence ID" value="QCT19902.1"/>
    <property type="molecule type" value="Genomic_DNA"/>
</dbReference>
<dbReference type="GO" id="GO:0003677">
    <property type="term" value="F:DNA binding"/>
    <property type="evidence" value="ECO:0007669"/>
    <property type="project" value="UniProtKB-KW"/>
</dbReference>
<dbReference type="PANTHER" id="PTHR43214">
    <property type="entry name" value="TWO-COMPONENT RESPONSE REGULATOR"/>
    <property type="match status" value="1"/>
</dbReference>
<organism evidence="7 8">
    <name type="scientific">Jejubacter calystegiae</name>
    <dbReference type="NCBI Taxonomy" id="2579935"/>
    <lineage>
        <taxon>Bacteria</taxon>
        <taxon>Pseudomonadati</taxon>
        <taxon>Pseudomonadota</taxon>
        <taxon>Gammaproteobacteria</taxon>
        <taxon>Enterobacterales</taxon>
        <taxon>Enterobacteriaceae</taxon>
        <taxon>Jejubacter</taxon>
    </lineage>
</organism>
<comment type="caution">
    <text evidence="4">Lacks conserved residue(s) required for the propagation of feature annotation.</text>
</comment>
<keyword evidence="8" id="KW-1185">Reference proteome</keyword>
<dbReference type="PROSITE" id="PS50110">
    <property type="entry name" value="RESPONSE_REGULATORY"/>
    <property type="match status" value="1"/>
</dbReference>
<dbReference type="InterPro" id="IPR000792">
    <property type="entry name" value="Tscrpt_reg_LuxR_C"/>
</dbReference>
<feature type="domain" description="HTH luxR-type" evidence="5">
    <location>
        <begin position="156"/>
        <end position="221"/>
    </location>
</feature>
<dbReference type="SUPFAM" id="SSF52172">
    <property type="entry name" value="CheY-like"/>
    <property type="match status" value="1"/>
</dbReference>
<dbReference type="Pfam" id="PF00072">
    <property type="entry name" value="Response_reg"/>
    <property type="match status" value="1"/>
</dbReference>
<evidence type="ECO:0000256" key="1">
    <source>
        <dbReference type="ARBA" id="ARBA00022553"/>
    </source>
</evidence>
<dbReference type="CDD" id="cd17535">
    <property type="entry name" value="REC_NarL-like"/>
    <property type="match status" value="1"/>
</dbReference>
<dbReference type="GO" id="GO:0000160">
    <property type="term" value="P:phosphorelay signal transduction system"/>
    <property type="evidence" value="ECO:0007669"/>
    <property type="project" value="InterPro"/>
</dbReference>
<evidence type="ECO:0000256" key="2">
    <source>
        <dbReference type="ARBA" id="ARBA00023012"/>
    </source>
</evidence>
<evidence type="ECO:0000259" key="6">
    <source>
        <dbReference type="PROSITE" id="PS50110"/>
    </source>
</evidence>